<accession>A0A438CSU2</accession>
<evidence type="ECO:0000313" key="7">
    <source>
        <dbReference type="Proteomes" id="UP000288805"/>
    </source>
</evidence>
<proteinExistence type="predicted"/>
<keyword evidence="4" id="KW-0539">Nucleus</keyword>
<reference evidence="6 7" key="1">
    <citation type="journal article" date="2018" name="PLoS Genet.">
        <title>Population sequencing reveals clonal diversity and ancestral inbreeding in the grapevine cultivar Chardonnay.</title>
        <authorList>
            <person name="Roach M.J."/>
            <person name="Johnson D.L."/>
            <person name="Bohlmann J."/>
            <person name="van Vuuren H.J."/>
            <person name="Jones S.J."/>
            <person name="Pretorius I.S."/>
            <person name="Schmidt S.A."/>
            <person name="Borneman A.R."/>
        </authorList>
    </citation>
    <scope>NUCLEOTIDE SEQUENCE [LARGE SCALE GENOMIC DNA]</scope>
    <source>
        <strain evidence="7">cv. Chardonnay</strain>
        <tissue evidence="6">Leaf</tissue>
    </source>
</reference>
<feature type="coiled-coil region" evidence="5">
    <location>
        <begin position="216"/>
        <end position="243"/>
    </location>
</feature>
<dbReference type="InterPro" id="IPR036638">
    <property type="entry name" value="HLH_DNA-bd_sf"/>
</dbReference>
<comment type="subcellular location">
    <subcellularLocation>
        <location evidence="1">Nucleus</location>
    </subcellularLocation>
</comment>
<dbReference type="GO" id="GO:0006879">
    <property type="term" value="P:intracellular iron ion homeostasis"/>
    <property type="evidence" value="ECO:0007669"/>
    <property type="project" value="InterPro"/>
</dbReference>
<dbReference type="PANTHER" id="PTHR46133:SF9">
    <property type="entry name" value="TRANSCRIPTION FACTOR BHLH104"/>
    <property type="match status" value="1"/>
</dbReference>
<dbReference type="Gene3D" id="4.10.280.10">
    <property type="entry name" value="Helix-loop-helix DNA-binding domain"/>
    <property type="match status" value="1"/>
</dbReference>
<dbReference type="EMBL" id="QGNW01002022">
    <property type="protein sequence ID" value="RVW26265.1"/>
    <property type="molecule type" value="Genomic_DNA"/>
</dbReference>
<dbReference type="InterPro" id="IPR044818">
    <property type="entry name" value="ILR3-like"/>
</dbReference>
<dbReference type="PANTHER" id="PTHR46133">
    <property type="entry name" value="BHLH TRANSCRIPTION FACTOR"/>
    <property type="match status" value="1"/>
</dbReference>
<dbReference type="GO" id="GO:0005634">
    <property type="term" value="C:nucleus"/>
    <property type="evidence" value="ECO:0007669"/>
    <property type="project" value="UniProtKB-SubCell"/>
</dbReference>
<keyword evidence="5" id="KW-0175">Coiled coil</keyword>
<dbReference type="GO" id="GO:0003700">
    <property type="term" value="F:DNA-binding transcription factor activity"/>
    <property type="evidence" value="ECO:0007669"/>
    <property type="project" value="InterPro"/>
</dbReference>
<sequence>MDSFDDDTWDFLNHKLIDDVTSNDLSWINDGYLAGVDIDLSRICAASQENEGRQKRAHGKFDAHTGDAMIHPPGLEPKLAYSKNCDPSFTLFGADDAFHKGQNGNCRCGRKLGREGGSFGDLFLDLSSILEPGKSAKTDKLAILGDAIRVLNQLRNEAKDLEDANEKLQEEIRSLKDLLFYSLGILRTGSRGSPQEILGLEEIHMEQPSSQHVSQVQFDEAEKNELREEKLLLKADKERIEQQMKAISAPAAGFWPTYPAATHHTGANKSAVFPSYGLFPMWQYIPSSALDTSHDHELRPPAA</sequence>
<dbReference type="SUPFAM" id="SSF47459">
    <property type="entry name" value="HLH, helix-loop-helix DNA-binding domain"/>
    <property type="match status" value="1"/>
</dbReference>
<keyword evidence="2" id="KW-0805">Transcription regulation</keyword>
<dbReference type="Proteomes" id="UP000288805">
    <property type="component" value="Unassembled WGS sequence"/>
</dbReference>
<gene>
    <name evidence="6" type="primary">BHLH104_3</name>
    <name evidence="6" type="ORF">CK203_105945</name>
</gene>
<feature type="coiled-coil region" evidence="5">
    <location>
        <begin position="144"/>
        <end position="178"/>
    </location>
</feature>
<dbReference type="GO" id="GO:0046983">
    <property type="term" value="F:protein dimerization activity"/>
    <property type="evidence" value="ECO:0007669"/>
    <property type="project" value="InterPro"/>
</dbReference>
<keyword evidence="3" id="KW-0804">Transcription</keyword>
<dbReference type="AlphaFoldDB" id="A0A438CSU2"/>
<name>A0A438CSU2_VITVI</name>
<evidence type="ECO:0000313" key="6">
    <source>
        <dbReference type="EMBL" id="RVW26265.1"/>
    </source>
</evidence>
<evidence type="ECO:0000256" key="5">
    <source>
        <dbReference type="SAM" id="Coils"/>
    </source>
</evidence>
<comment type="caution">
    <text evidence="6">The sequence shown here is derived from an EMBL/GenBank/DDBJ whole genome shotgun (WGS) entry which is preliminary data.</text>
</comment>
<evidence type="ECO:0000256" key="3">
    <source>
        <dbReference type="ARBA" id="ARBA00023163"/>
    </source>
</evidence>
<organism evidence="6 7">
    <name type="scientific">Vitis vinifera</name>
    <name type="common">Grape</name>
    <dbReference type="NCBI Taxonomy" id="29760"/>
    <lineage>
        <taxon>Eukaryota</taxon>
        <taxon>Viridiplantae</taxon>
        <taxon>Streptophyta</taxon>
        <taxon>Embryophyta</taxon>
        <taxon>Tracheophyta</taxon>
        <taxon>Spermatophyta</taxon>
        <taxon>Magnoliopsida</taxon>
        <taxon>eudicotyledons</taxon>
        <taxon>Gunneridae</taxon>
        <taxon>Pentapetalae</taxon>
        <taxon>rosids</taxon>
        <taxon>Vitales</taxon>
        <taxon>Vitaceae</taxon>
        <taxon>Viteae</taxon>
        <taxon>Vitis</taxon>
    </lineage>
</organism>
<protein>
    <submittedName>
        <fullName evidence="6">Transcription factor bHLH104</fullName>
    </submittedName>
</protein>
<evidence type="ECO:0000256" key="1">
    <source>
        <dbReference type="ARBA" id="ARBA00004123"/>
    </source>
</evidence>
<evidence type="ECO:0000256" key="4">
    <source>
        <dbReference type="ARBA" id="ARBA00023242"/>
    </source>
</evidence>
<evidence type="ECO:0000256" key="2">
    <source>
        <dbReference type="ARBA" id="ARBA00023015"/>
    </source>
</evidence>